<keyword evidence="3 8" id="KW-0479">Metal-binding</keyword>
<dbReference type="GO" id="GO:0046872">
    <property type="term" value="F:metal ion binding"/>
    <property type="evidence" value="ECO:0007669"/>
    <property type="project" value="UniProtKB-UniRule"/>
</dbReference>
<dbReference type="RefSeq" id="XP_024736282.1">
    <property type="nucleotide sequence ID" value="XM_024885847.1"/>
</dbReference>
<keyword evidence="7" id="KW-0865">Zymogen</keyword>
<dbReference type="OrthoDB" id="409122at2759"/>
<feature type="active site" description="Charge relay system" evidence="8">
    <location>
        <position position="311"/>
    </location>
</feature>
<comment type="subcellular location">
    <subcellularLocation>
        <location evidence="1">Secreted</location>
        <location evidence="1">Extracellular space</location>
    </subcellularLocation>
</comment>
<evidence type="ECO:0000256" key="7">
    <source>
        <dbReference type="ARBA" id="ARBA00023145"/>
    </source>
</evidence>
<protein>
    <submittedName>
        <fullName evidence="12">Protease S8 tripeptidyl peptidase I</fullName>
    </submittedName>
</protein>
<organism evidence="12 13">
    <name type="scientific">Hyaloscypha bicolor E</name>
    <dbReference type="NCBI Taxonomy" id="1095630"/>
    <lineage>
        <taxon>Eukaryota</taxon>
        <taxon>Fungi</taxon>
        <taxon>Dikarya</taxon>
        <taxon>Ascomycota</taxon>
        <taxon>Pezizomycotina</taxon>
        <taxon>Leotiomycetes</taxon>
        <taxon>Helotiales</taxon>
        <taxon>Hyaloscyphaceae</taxon>
        <taxon>Hyaloscypha</taxon>
        <taxon>Hyaloscypha bicolor</taxon>
    </lineage>
</organism>
<evidence type="ECO:0000256" key="4">
    <source>
        <dbReference type="ARBA" id="ARBA00022801"/>
    </source>
</evidence>
<evidence type="ECO:0000256" key="6">
    <source>
        <dbReference type="ARBA" id="ARBA00022837"/>
    </source>
</evidence>
<dbReference type="GO" id="GO:0006508">
    <property type="term" value="P:proteolysis"/>
    <property type="evidence" value="ECO:0007669"/>
    <property type="project" value="UniProtKB-KW"/>
</dbReference>
<dbReference type="PROSITE" id="PS51695">
    <property type="entry name" value="SEDOLISIN"/>
    <property type="match status" value="1"/>
</dbReference>
<sequence length="667" mass="72267">MKSIFLSAVFVALLNNCGAAPTPASYAVHEKRASSPRRWNRGERVDGEAILPIRIGLAQNSLEDAEIHLMDVSYPSSPNFGKHWTQEQVHEMFAPSEKSVQAVRDWLVASGIEDDAIVNSEDKGWLAFDIPARQAEDLFQTVYHEHVHSTSGQLRVGCDEYSLPSHIRDHVDYILPGVKHSASLRKTEVKRSEVKRSAHNHLGPKKAPWNPHPSWSMPPGAGKLPPNLQNCGVNITPVCIKALYQIPNAYLKGDVNQMGLYESGDVYSQEDLDLFFAAYARNVPQGTHPKLDSIDGGVAPEPVTSEYVTGESDIDMDLAFSLIYPQNITLYQVDDFVEAFTDGGFNTFLDALDGSYCTYTAYGITGDSPGIDATYPDPADGGYKGPLACGTYKPARVISVSYGVSEYDAPVNYTRRQCNEFLKLGLQGHTFVWASGDYGVASFPGDDSANGCLGNASQVYNPSFPTCPWVLNVGATRLYDYQTVNDPESAMQANLGVGFELFASAGGFANYFPVPDYQKSAVSNYFSSHEPGLPYYYANDQATNIGANGGFYNRAGRGFPDVSANGAELLAFVGGSLGHWFGTSLSAPIWGSVITLINEERTVRGKGPVGFVNPVLYANSWALNDIKNGSNPGCGSKGFAAVSGWDPVTGLGTPSFPRLLELFLGLP</sequence>
<feature type="chain" id="PRO_5014354837" evidence="10">
    <location>
        <begin position="20"/>
        <end position="667"/>
    </location>
</feature>
<evidence type="ECO:0000256" key="5">
    <source>
        <dbReference type="ARBA" id="ARBA00022825"/>
    </source>
</evidence>
<dbReference type="Pfam" id="PF09286">
    <property type="entry name" value="Pro-kuma_activ"/>
    <property type="match status" value="1"/>
</dbReference>
<keyword evidence="5 8" id="KW-0720">Serine protease</keyword>
<feature type="binding site" evidence="8">
    <location>
        <position position="625"/>
    </location>
    <ligand>
        <name>Ca(2+)</name>
        <dbReference type="ChEBI" id="CHEBI:29108"/>
    </ligand>
</feature>
<feature type="domain" description="Peptidase S53" evidence="11">
    <location>
        <begin position="234"/>
        <end position="666"/>
    </location>
</feature>
<dbReference type="GO" id="GO:0005576">
    <property type="term" value="C:extracellular region"/>
    <property type="evidence" value="ECO:0007669"/>
    <property type="project" value="UniProtKB-SubCell"/>
</dbReference>
<keyword evidence="2 8" id="KW-0645">Protease</keyword>
<dbReference type="CDD" id="cd11377">
    <property type="entry name" value="Pro-peptidase_S53"/>
    <property type="match status" value="1"/>
</dbReference>
<dbReference type="GO" id="GO:0008240">
    <property type="term" value="F:tripeptidyl-peptidase activity"/>
    <property type="evidence" value="ECO:0007669"/>
    <property type="project" value="UniProtKB-EC"/>
</dbReference>
<dbReference type="GeneID" id="36593924"/>
<keyword evidence="6 8" id="KW-0106">Calcium</keyword>
<dbReference type="STRING" id="1095630.A0A2J6T8R4"/>
<dbReference type="InterPro" id="IPR030400">
    <property type="entry name" value="Sedolisin_dom"/>
</dbReference>
<dbReference type="PANTHER" id="PTHR14218">
    <property type="entry name" value="PROTEASE S8 TRIPEPTIDYL PEPTIDASE I CLN2"/>
    <property type="match status" value="1"/>
</dbReference>
<feature type="active site" description="Charge relay system" evidence="8">
    <location>
        <position position="315"/>
    </location>
</feature>
<dbReference type="Gene3D" id="3.40.50.200">
    <property type="entry name" value="Peptidase S8/S53 domain"/>
    <property type="match status" value="1"/>
</dbReference>
<comment type="cofactor">
    <cofactor evidence="8">
        <name>Ca(2+)</name>
        <dbReference type="ChEBI" id="CHEBI:29108"/>
    </cofactor>
    <text evidence="8">Binds 1 Ca(2+) ion per subunit.</text>
</comment>
<evidence type="ECO:0000256" key="3">
    <source>
        <dbReference type="ARBA" id="ARBA00022723"/>
    </source>
</evidence>
<dbReference type="SUPFAM" id="SSF52743">
    <property type="entry name" value="Subtilisin-like"/>
    <property type="match status" value="1"/>
</dbReference>
<feature type="signal peptide" evidence="10">
    <location>
        <begin position="1"/>
        <end position="19"/>
    </location>
</feature>
<evidence type="ECO:0000313" key="12">
    <source>
        <dbReference type="EMBL" id="PMD59378.1"/>
    </source>
</evidence>
<dbReference type="AlphaFoldDB" id="A0A2J6T8R4"/>
<dbReference type="EMBL" id="KZ613816">
    <property type="protein sequence ID" value="PMD59378.1"/>
    <property type="molecule type" value="Genomic_DNA"/>
</dbReference>
<reference evidence="12 13" key="1">
    <citation type="submission" date="2016-04" db="EMBL/GenBank/DDBJ databases">
        <title>A degradative enzymes factory behind the ericoid mycorrhizal symbiosis.</title>
        <authorList>
            <consortium name="DOE Joint Genome Institute"/>
            <person name="Martino E."/>
            <person name="Morin E."/>
            <person name="Grelet G."/>
            <person name="Kuo A."/>
            <person name="Kohler A."/>
            <person name="Daghino S."/>
            <person name="Barry K."/>
            <person name="Choi C."/>
            <person name="Cichocki N."/>
            <person name="Clum A."/>
            <person name="Copeland A."/>
            <person name="Hainaut M."/>
            <person name="Haridas S."/>
            <person name="Labutti K."/>
            <person name="Lindquist E."/>
            <person name="Lipzen A."/>
            <person name="Khouja H.-R."/>
            <person name="Murat C."/>
            <person name="Ohm R."/>
            <person name="Olson A."/>
            <person name="Spatafora J."/>
            <person name="Veneault-Fourrey C."/>
            <person name="Henrissat B."/>
            <person name="Grigoriev I."/>
            <person name="Martin F."/>
            <person name="Perotto S."/>
        </authorList>
    </citation>
    <scope>NUCLEOTIDE SEQUENCE [LARGE SCALE GENOMIC DNA]</scope>
    <source>
        <strain evidence="12 13">E</strain>
    </source>
</reference>
<keyword evidence="10" id="KW-0732">Signal</keyword>
<keyword evidence="13" id="KW-1185">Reference proteome</keyword>
<gene>
    <name evidence="12" type="ORF">K444DRAFT_653004</name>
</gene>
<evidence type="ECO:0000259" key="11">
    <source>
        <dbReference type="PROSITE" id="PS51695"/>
    </source>
</evidence>
<dbReference type="InterPro" id="IPR036852">
    <property type="entry name" value="Peptidase_S8/S53_dom_sf"/>
</dbReference>
<name>A0A2J6T8R4_9HELO</name>
<evidence type="ECO:0000256" key="1">
    <source>
        <dbReference type="ARBA" id="ARBA00004239"/>
    </source>
</evidence>
<feature type="active site" description="Charge relay system" evidence="8">
    <location>
        <position position="584"/>
    </location>
</feature>
<dbReference type="CDD" id="cd04056">
    <property type="entry name" value="Peptidases_S53"/>
    <property type="match status" value="1"/>
</dbReference>
<feature type="region of interest" description="Disordered" evidence="9">
    <location>
        <begin position="188"/>
        <end position="212"/>
    </location>
</feature>
<evidence type="ECO:0000256" key="2">
    <source>
        <dbReference type="ARBA" id="ARBA00022670"/>
    </source>
</evidence>
<dbReference type="InParanoid" id="A0A2J6T8R4"/>
<dbReference type="InterPro" id="IPR015366">
    <property type="entry name" value="S53_propep"/>
</dbReference>
<dbReference type="SUPFAM" id="SSF54897">
    <property type="entry name" value="Protease propeptides/inhibitors"/>
    <property type="match status" value="1"/>
</dbReference>
<keyword evidence="4 8" id="KW-0378">Hydrolase</keyword>
<accession>A0A2J6T8R4</accession>
<feature type="binding site" evidence="8">
    <location>
        <position position="626"/>
    </location>
    <ligand>
        <name>Ca(2+)</name>
        <dbReference type="ChEBI" id="CHEBI:29108"/>
    </ligand>
</feature>
<dbReference type="PANTHER" id="PTHR14218:SF19">
    <property type="entry name" value="SERINE PROTEASE AORO, PUTATIVE (AFU_ORTHOLOGUE AFUA_6G10250)-RELATED"/>
    <property type="match status" value="1"/>
</dbReference>
<evidence type="ECO:0000256" key="10">
    <source>
        <dbReference type="SAM" id="SignalP"/>
    </source>
</evidence>
<dbReference type="Proteomes" id="UP000235371">
    <property type="component" value="Unassembled WGS sequence"/>
</dbReference>
<feature type="binding site" evidence="8">
    <location>
        <position position="646"/>
    </location>
    <ligand>
        <name>Ca(2+)</name>
        <dbReference type="ChEBI" id="CHEBI:29108"/>
    </ligand>
</feature>
<dbReference type="GO" id="GO:0004252">
    <property type="term" value="F:serine-type endopeptidase activity"/>
    <property type="evidence" value="ECO:0007669"/>
    <property type="project" value="UniProtKB-UniRule"/>
</dbReference>
<evidence type="ECO:0000256" key="8">
    <source>
        <dbReference type="PROSITE-ProRule" id="PRU01032"/>
    </source>
</evidence>
<feature type="binding site" evidence="8">
    <location>
        <position position="644"/>
    </location>
    <ligand>
        <name>Ca(2+)</name>
        <dbReference type="ChEBI" id="CHEBI:29108"/>
    </ligand>
</feature>
<evidence type="ECO:0000313" key="13">
    <source>
        <dbReference type="Proteomes" id="UP000235371"/>
    </source>
</evidence>
<evidence type="ECO:0000256" key="9">
    <source>
        <dbReference type="SAM" id="MobiDB-lite"/>
    </source>
</evidence>
<dbReference type="InterPro" id="IPR050819">
    <property type="entry name" value="Tripeptidyl-peptidase_I"/>
</dbReference>
<dbReference type="SMART" id="SM00944">
    <property type="entry name" value="Pro-kuma_activ"/>
    <property type="match status" value="1"/>
</dbReference>
<proteinExistence type="predicted"/>